<evidence type="ECO:0000256" key="10">
    <source>
        <dbReference type="RuleBase" id="RU004166"/>
    </source>
</evidence>
<dbReference type="AlphaFoldDB" id="A0AAW1DIB2"/>
<gene>
    <name evidence="12" type="ORF">O3M35_005486</name>
</gene>
<feature type="binding site" evidence="7">
    <location>
        <position position="228"/>
    </location>
    <ligand>
        <name>substrate</name>
    </ligand>
</feature>
<accession>A0AAW1DIB2</accession>
<dbReference type="InterPro" id="IPR036291">
    <property type="entry name" value="NAD(P)-bd_dom_sf"/>
</dbReference>
<evidence type="ECO:0000256" key="2">
    <source>
        <dbReference type="ARBA" id="ARBA00007122"/>
    </source>
</evidence>
<dbReference type="InterPro" id="IPR015878">
    <property type="entry name" value="Ado_hCys_hydrolase_NAD-bd"/>
</dbReference>
<evidence type="ECO:0000256" key="7">
    <source>
        <dbReference type="PIRSR" id="PIRSR001109-1"/>
    </source>
</evidence>
<comment type="caution">
    <text evidence="12">The sequence shown here is derived from an EMBL/GenBank/DDBJ whole genome shotgun (WGS) entry which is preliminary data.</text>
</comment>
<dbReference type="InterPro" id="IPR042172">
    <property type="entry name" value="Adenosylhomocyst_ase-like_sf"/>
</dbReference>
<feature type="binding site" evidence="8">
    <location>
        <begin position="264"/>
        <end position="269"/>
    </location>
    <ligand>
        <name>NAD(+)</name>
        <dbReference type="ChEBI" id="CHEBI:57540"/>
    </ligand>
</feature>
<evidence type="ECO:0000256" key="9">
    <source>
        <dbReference type="RuleBase" id="RU000548"/>
    </source>
</evidence>
<feature type="binding site" evidence="8">
    <location>
        <begin position="341"/>
        <end position="343"/>
    </location>
    <ligand>
        <name>NAD(+)</name>
        <dbReference type="ChEBI" id="CHEBI:57540"/>
    </ligand>
</feature>
<comment type="similarity">
    <text evidence="2 10">Belongs to the adenosylhomocysteinase family.</text>
</comment>
<dbReference type="HAMAP" id="MF_00563">
    <property type="entry name" value="AdoHcyase"/>
    <property type="match status" value="1"/>
</dbReference>
<dbReference type="GO" id="GO:0006730">
    <property type="term" value="P:one-carbon metabolic process"/>
    <property type="evidence" value="ECO:0007669"/>
    <property type="project" value="UniProtKB-KW"/>
</dbReference>
<feature type="binding site" evidence="8">
    <location>
        <position position="395"/>
    </location>
    <ligand>
        <name>NAD(+)</name>
        <dbReference type="ChEBI" id="CHEBI:57540"/>
    </ligand>
</feature>
<dbReference type="Pfam" id="PF00670">
    <property type="entry name" value="AdoHcyase_NAD"/>
    <property type="match status" value="1"/>
</dbReference>
<dbReference type="Pfam" id="PF05221">
    <property type="entry name" value="AdoHcyase"/>
    <property type="match status" value="2"/>
</dbReference>
<keyword evidence="13" id="KW-1185">Reference proteome</keyword>
<dbReference type="PROSITE" id="PS00739">
    <property type="entry name" value="ADOHCYASE_2"/>
    <property type="match status" value="1"/>
</dbReference>
<evidence type="ECO:0000256" key="5">
    <source>
        <dbReference type="ARBA" id="ARBA00023027"/>
    </source>
</evidence>
<name>A0AAW1DIB2_9HEMI</name>
<comment type="pathway">
    <text evidence="1 9">Amino-acid biosynthesis; L-homocysteine biosynthesis; L-homocysteine from S-adenosyl-L-homocysteine: step 1/1.</text>
</comment>
<dbReference type="PIRSF" id="PIRSF001109">
    <property type="entry name" value="Ad_hcy_hydrolase"/>
    <property type="match status" value="1"/>
</dbReference>
<dbReference type="PROSITE" id="PS00738">
    <property type="entry name" value="ADOHCYASE_1"/>
    <property type="match status" value="1"/>
</dbReference>
<feature type="binding site" evidence="8">
    <location>
        <begin position="199"/>
        <end position="201"/>
    </location>
    <ligand>
        <name>NAD(+)</name>
        <dbReference type="ChEBI" id="CHEBI:57540"/>
    </ligand>
</feature>
<dbReference type="Gene3D" id="3.40.50.1480">
    <property type="entry name" value="Adenosylhomocysteinase-like"/>
    <property type="match status" value="3"/>
</dbReference>
<dbReference type="NCBIfam" id="NF004005">
    <property type="entry name" value="PRK05476.2-3"/>
    <property type="match status" value="1"/>
</dbReference>
<sequence length="474" mass="52536">MVITPSYKTRAFKILFIFFSKYSRVVLLSPPRIFSRSLTNLITMTDYKVADINLADFGRKELMLAEQEMPGLMALRKKYGVTKPLKGVNLAGCLHMTIQTGVLIETLVELGAEVRWSSCNIFSTQDHAAAAIAKRGIPVFAWKGETDEEYVWCIEQTLKGFSNGQPLNMILDDGGDLTNLVHAKFPELLPGIKGISEETTTGVHNLYRMFNEGRLKVPAINVNDSVTKSKFDNLYGCRESLIDGIKRATDIMLAGKVCVVAGYGDVGKGCAQSLRSFGGRVIITEIDPINALQAAMEGYQVTTMEEASKLGQIFVTTTGCKDIIVGQHFLEMRDDSIVCNIGHFDCEIQVTWLEKNAVEKVNIKPQVDRYTLPNGRHIILLAEGRLVNLGCATGHSSFVMSNSFTNQVLAQIELWTKGEKYPIGVHVLPKKLDEEVAALHLEHLGVKLTKLTPDQASYLGIPSEGPFKPDHYRY</sequence>
<dbReference type="PANTHER" id="PTHR23420:SF0">
    <property type="entry name" value="ADENOSYLHOMOCYSTEINASE"/>
    <property type="match status" value="1"/>
</dbReference>
<feature type="binding site" evidence="8">
    <location>
        <position position="388"/>
    </location>
    <ligand>
        <name>NAD(+)</name>
        <dbReference type="ChEBI" id="CHEBI:57540"/>
    </ligand>
</feature>
<keyword evidence="5 8" id="KW-0520">NAD</keyword>
<comment type="catalytic activity">
    <reaction evidence="9">
        <text>S-adenosyl-L-homocysteine + H2O = L-homocysteine + adenosine</text>
        <dbReference type="Rhea" id="RHEA:21708"/>
        <dbReference type="ChEBI" id="CHEBI:15377"/>
        <dbReference type="ChEBI" id="CHEBI:16335"/>
        <dbReference type="ChEBI" id="CHEBI:57856"/>
        <dbReference type="ChEBI" id="CHEBI:58199"/>
        <dbReference type="EC" id="3.13.2.1"/>
    </reaction>
</comment>
<proteinExistence type="inferred from homology"/>
<evidence type="ECO:0000313" key="12">
    <source>
        <dbReference type="EMBL" id="KAK9510771.1"/>
    </source>
</evidence>
<feature type="binding site" evidence="8">
    <location>
        <position position="285"/>
    </location>
    <ligand>
        <name>NAD(+)</name>
        <dbReference type="ChEBI" id="CHEBI:57540"/>
    </ligand>
</feature>
<dbReference type="GO" id="GO:0005829">
    <property type="term" value="C:cytosol"/>
    <property type="evidence" value="ECO:0007669"/>
    <property type="project" value="TreeGrafter"/>
</dbReference>
<dbReference type="InterPro" id="IPR000043">
    <property type="entry name" value="Adenosylhomocysteinase-like"/>
</dbReference>
<feature type="binding site" evidence="8">
    <location>
        <position position="290"/>
    </location>
    <ligand>
        <name>NAD(+)</name>
        <dbReference type="ChEBI" id="CHEBI:57540"/>
    </ligand>
</feature>
<keyword evidence="3 9" id="KW-0554">One-carbon metabolism</keyword>
<evidence type="ECO:0000256" key="3">
    <source>
        <dbReference type="ARBA" id="ARBA00022563"/>
    </source>
</evidence>
<dbReference type="Proteomes" id="UP001461498">
    <property type="component" value="Unassembled WGS sequence"/>
</dbReference>
<dbReference type="SMART" id="SM00996">
    <property type="entry name" value="AdoHcyase"/>
    <property type="match status" value="1"/>
</dbReference>
<dbReference type="SUPFAM" id="SSF52283">
    <property type="entry name" value="Formate/glycerate dehydrogenase catalytic domain-like"/>
    <property type="match status" value="1"/>
</dbReference>
<feature type="domain" description="S-adenosyl-L-homocysteine hydrolase NAD binding" evidence="11">
    <location>
        <begin position="233"/>
        <end position="394"/>
    </location>
</feature>
<feature type="binding site" evidence="7">
    <location>
        <position position="198"/>
    </location>
    <ligand>
        <name>substrate</name>
    </ligand>
</feature>
<dbReference type="SUPFAM" id="SSF51735">
    <property type="entry name" value="NAD(P)-binding Rossmann-fold domains"/>
    <property type="match status" value="1"/>
</dbReference>
<dbReference type="Gene3D" id="3.40.50.720">
    <property type="entry name" value="NAD(P)-binding Rossmann-like Domain"/>
    <property type="match status" value="1"/>
</dbReference>
<keyword evidence="4 9" id="KW-0378">Hydrolase</keyword>
<evidence type="ECO:0000256" key="8">
    <source>
        <dbReference type="PIRSR" id="PIRSR001109-2"/>
    </source>
</evidence>
<evidence type="ECO:0000256" key="1">
    <source>
        <dbReference type="ARBA" id="ARBA00005195"/>
    </source>
</evidence>
<dbReference type="EMBL" id="JAPXFL010000002">
    <property type="protein sequence ID" value="KAK9510771.1"/>
    <property type="molecule type" value="Genomic_DNA"/>
</dbReference>
<organism evidence="12 13">
    <name type="scientific">Rhynocoris fuscipes</name>
    <dbReference type="NCBI Taxonomy" id="488301"/>
    <lineage>
        <taxon>Eukaryota</taxon>
        <taxon>Metazoa</taxon>
        <taxon>Ecdysozoa</taxon>
        <taxon>Arthropoda</taxon>
        <taxon>Hexapoda</taxon>
        <taxon>Insecta</taxon>
        <taxon>Pterygota</taxon>
        <taxon>Neoptera</taxon>
        <taxon>Paraneoptera</taxon>
        <taxon>Hemiptera</taxon>
        <taxon>Heteroptera</taxon>
        <taxon>Panheteroptera</taxon>
        <taxon>Cimicomorpha</taxon>
        <taxon>Reduviidae</taxon>
        <taxon>Harpactorinae</taxon>
        <taxon>Harpactorini</taxon>
        <taxon>Rhynocoris</taxon>
    </lineage>
</organism>
<dbReference type="EC" id="3.13.2.1" evidence="6 9"/>
<feature type="binding site" evidence="7">
    <location>
        <position position="173"/>
    </location>
    <ligand>
        <name>substrate</name>
    </ligand>
</feature>
<protein>
    <recommendedName>
        <fullName evidence="6 9">Adenosylhomocysteinase</fullName>
        <ecNumber evidence="6 9">3.13.2.1</ecNumber>
    </recommendedName>
</protein>
<dbReference type="NCBIfam" id="TIGR00936">
    <property type="entry name" value="ahcY"/>
    <property type="match status" value="1"/>
</dbReference>
<feature type="binding site" evidence="7">
    <location>
        <position position="232"/>
    </location>
    <ligand>
        <name>substrate</name>
    </ligand>
</feature>
<evidence type="ECO:0000313" key="13">
    <source>
        <dbReference type="Proteomes" id="UP001461498"/>
    </source>
</evidence>
<dbReference type="GO" id="GO:0033353">
    <property type="term" value="P:S-adenosylmethionine cycle"/>
    <property type="evidence" value="ECO:0007669"/>
    <property type="project" value="TreeGrafter"/>
</dbReference>
<reference evidence="12 13" key="1">
    <citation type="submission" date="2022-12" db="EMBL/GenBank/DDBJ databases">
        <title>Chromosome-level genome assembly of true bugs.</title>
        <authorList>
            <person name="Ma L."/>
            <person name="Li H."/>
        </authorList>
    </citation>
    <scope>NUCLEOTIDE SEQUENCE [LARGE SCALE GENOMIC DNA]</scope>
    <source>
        <strain evidence="12">Lab_2022b</strain>
    </source>
</reference>
<feature type="binding site" evidence="7">
    <location>
        <position position="97"/>
    </location>
    <ligand>
        <name>substrate</name>
    </ligand>
</feature>
<dbReference type="GO" id="GO:0004013">
    <property type="term" value="F:adenosylhomocysteinase activity"/>
    <property type="evidence" value="ECO:0007669"/>
    <property type="project" value="UniProtKB-EC"/>
</dbReference>
<evidence type="ECO:0000256" key="6">
    <source>
        <dbReference type="ARBA" id="ARBA00034527"/>
    </source>
</evidence>
<evidence type="ECO:0000259" key="11">
    <source>
        <dbReference type="SMART" id="SM00997"/>
    </source>
</evidence>
<dbReference type="SMART" id="SM00997">
    <property type="entry name" value="AdoHcyase_NAD"/>
    <property type="match status" value="1"/>
</dbReference>
<dbReference type="FunFam" id="3.40.50.1480:FF:000004">
    <property type="entry name" value="Adenosylhomocysteinase"/>
    <property type="match status" value="1"/>
</dbReference>
<dbReference type="CDD" id="cd00401">
    <property type="entry name" value="SAHH"/>
    <property type="match status" value="1"/>
</dbReference>
<comment type="cofactor">
    <cofactor evidence="8 9">
        <name>NAD(+)</name>
        <dbReference type="ChEBI" id="CHEBI:57540"/>
    </cofactor>
    <text evidence="8 9">Binds 1 NAD(+) per subunit.</text>
</comment>
<dbReference type="FunFam" id="3.40.50.720:FF:000004">
    <property type="entry name" value="Adenosylhomocysteinase"/>
    <property type="match status" value="1"/>
</dbReference>
<evidence type="ECO:0000256" key="4">
    <source>
        <dbReference type="ARBA" id="ARBA00022801"/>
    </source>
</evidence>
<dbReference type="PANTHER" id="PTHR23420">
    <property type="entry name" value="ADENOSYLHOMOCYSTEINASE"/>
    <property type="match status" value="1"/>
</dbReference>
<dbReference type="InterPro" id="IPR020082">
    <property type="entry name" value="S-Ado-L-homoCys_hydrolase_CS"/>
</dbReference>